<reference evidence="4" key="1">
    <citation type="submission" date="2016-10" db="EMBL/GenBank/DDBJ databases">
        <authorList>
            <person name="Varghese N."/>
            <person name="Submissions S."/>
        </authorList>
    </citation>
    <scope>NUCLEOTIDE SEQUENCE [LARGE SCALE GENOMIC DNA]</scope>
    <source>
        <strain evidence="4">BL9</strain>
    </source>
</reference>
<evidence type="ECO:0000256" key="1">
    <source>
        <dbReference type="SAM" id="SignalP"/>
    </source>
</evidence>
<proteinExistence type="predicted"/>
<organism evidence="3 4">
    <name type="scientific">Paenibacillus polysaccharolyticus</name>
    <dbReference type="NCBI Taxonomy" id="582692"/>
    <lineage>
        <taxon>Bacteria</taxon>
        <taxon>Bacillati</taxon>
        <taxon>Bacillota</taxon>
        <taxon>Bacilli</taxon>
        <taxon>Bacillales</taxon>
        <taxon>Paenibacillaceae</taxon>
        <taxon>Paenibacillus</taxon>
    </lineage>
</organism>
<dbReference type="InterPro" id="IPR001223">
    <property type="entry name" value="Glyco_hydro18_cat"/>
</dbReference>
<dbReference type="PROSITE" id="PS51910">
    <property type="entry name" value="GH18_2"/>
    <property type="match status" value="1"/>
</dbReference>
<evidence type="ECO:0000313" key="4">
    <source>
        <dbReference type="Proteomes" id="UP000198538"/>
    </source>
</evidence>
<dbReference type="SUPFAM" id="SSF55383">
    <property type="entry name" value="Copper amine oxidase, domain N"/>
    <property type="match status" value="1"/>
</dbReference>
<dbReference type="PANTHER" id="PTHR46066">
    <property type="entry name" value="CHITINASE DOMAIN-CONTAINING PROTEIN 1 FAMILY MEMBER"/>
    <property type="match status" value="1"/>
</dbReference>
<dbReference type="AlphaFoldDB" id="A0A1G5CE62"/>
<gene>
    <name evidence="3" type="ORF">SAMN05720606_10249</name>
</gene>
<feature type="domain" description="GH18" evidence="2">
    <location>
        <begin position="146"/>
        <end position="422"/>
    </location>
</feature>
<dbReference type="InterPro" id="IPR036582">
    <property type="entry name" value="Mao_N_sf"/>
</dbReference>
<dbReference type="InterPro" id="IPR012854">
    <property type="entry name" value="Cu_amine_oxidase-like_N"/>
</dbReference>
<dbReference type="GO" id="GO:0070492">
    <property type="term" value="F:oligosaccharide binding"/>
    <property type="evidence" value="ECO:0007669"/>
    <property type="project" value="TreeGrafter"/>
</dbReference>
<dbReference type="STRING" id="582692.SAMN05720606_10249"/>
<name>A0A1G5CE62_9BACL</name>
<dbReference type="Pfam" id="PF00704">
    <property type="entry name" value="Glyco_hydro_18"/>
    <property type="match status" value="1"/>
</dbReference>
<dbReference type="Gene3D" id="3.30.457.10">
    <property type="entry name" value="Copper amine oxidase-like, N-terminal domain"/>
    <property type="match status" value="1"/>
</dbReference>
<evidence type="ECO:0000259" key="2">
    <source>
        <dbReference type="PROSITE" id="PS51910"/>
    </source>
</evidence>
<dbReference type="RefSeq" id="WP_090915786.1">
    <property type="nucleotide sequence ID" value="NZ_FMVM01000002.1"/>
</dbReference>
<keyword evidence="4" id="KW-1185">Reference proteome</keyword>
<dbReference type="GO" id="GO:0005975">
    <property type="term" value="P:carbohydrate metabolic process"/>
    <property type="evidence" value="ECO:0007669"/>
    <property type="project" value="InterPro"/>
</dbReference>
<feature type="chain" id="PRO_5039669809" evidence="1">
    <location>
        <begin position="26"/>
        <end position="427"/>
    </location>
</feature>
<dbReference type="GO" id="GO:0012505">
    <property type="term" value="C:endomembrane system"/>
    <property type="evidence" value="ECO:0007669"/>
    <property type="project" value="TreeGrafter"/>
</dbReference>
<dbReference type="InterPro" id="IPR011583">
    <property type="entry name" value="Chitinase_II/V-like_cat"/>
</dbReference>
<evidence type="ECO:0000313" key="3">
    <source>
        <dbReference type="EMBL" id="SCY00600.1"/>
    </source>
</evidence>
<dbReference type="GO" id="GO:0016787">
    <property type="term" value="F:hydrolase activity"/>
    <property type="evidence" value="ECO:0007669"/>
    <property type="project" value="UniProtKB-KW"/>
</dbReference>
<dbReference type="Proteomes" id="UP000198538">
    <property type="component" value="Unassembled WGS sequence"/>
</dbReference>
<dbReference type="PANTHER" id="PTHR46066:SF2">
    <property type="entry name" value="CHITINASE DOMAIN-CONTAINING PROTEIN 1"/>
    <property type="match status" value="1"/>
</dbReference>
<sequence length="427" mass="46225">MFIQRTGKIAVAAAMVISMMGSIPATQSHKLQAAPAISVQLDHVPLTFDAAPRIDKGVTYVPFRTVGEALGIGISWNNKTQTITAVNTSKGKTTKVVLQVGSKTATVNGEKVNLPAAPVQREGRVLIPLSSFSSQFDVRTGWNQATRTVSMVSPQREMHLRAFYAVKAYHEIDLLPSMNSVAFGWSRIDRDGTFTLEGKEYQVPAAAGEVTPKSIVADAASQQIQPSLMVYALDGNGELTKVLSDSTLRQKSIEGIQAAIQEYGFGGVVLDFEGLGFKLDAVEQQQLLNQYVKQLRESLPQEIAISLAVPPLNSAYKGYDYKTLAMLADDLIIMAYQYNPAGTRAQVAEPNSLVNQAIALALKAGVPKEKILLGININSETPSSVGDKLGLAKRYDLKGAAFWRLGLFRTYSADMQSVVQASVIKEE</sequence>
<dbReference type="InterPro" id="IPR017853">
    <property type="entry name" value="GH"/>
</dbReference>
<dbReference type="SUPFAM" id="SSF51445">
    <property type="entry name" value="(Trans)glycosidases"/>
    <property type="match status" value="1"/>
</dbReference>
<dbReference type="GO" id="GO:0008061">
    <property type="term" value="F:chitin binding"/>
    <property type="evidence" value="ECO:0007669"/>
    <property type="project" value="InterPro"/>
</dbReference>
<accession>A0A1G5CE62</accession>
<dbReference type="EMBL" id="FMVM01000002">
    <property type="protein sequence ID" value="SCY00600.1"/>
    <property type="molecule type" value="Genomic_DNA"/>
</dbReference>
<dbReference type="Gene3D" id="3.20.20.80">
    <property type="entry name" value="Glycosidases"/>
    <property type="match status" value="1"/>
</dbReference>
<dbReference type="Pfam" id="PF07833">
    <property type="entry name" value="Cu_amine_oxidN1"/>
    <property type="match status" value="1"/>
</dbReference>
<keyword evidence="3" id="KW-0378">Hydrolase</keyword>
<keyword evidence="1" id="KW-0732">Signal</keyword>
<protein>
    <submittedName>
        <fullName evidence="3">Glycosyl hydrolases family 18</fullName>
    </submittedName>
</protein>
<feature type="signal peptide" evidence="1">
    <location>
        <begin position="1"/>
        <end position="25"/>
    </location>
</feature>
<dbReference type="SMART" id="SM00636">
    <property type="entry name" value="Glyco_18"/>
    <property type="match status" value="1"/>
</dbReference>